<keyword evidence="2" id="KW-0472">Membrane</keyword>
<evidence type="ECO:0000313" key="3">
    <source>
        <dbReference type="EMBL" id="UFZ01608.1"/>
    </source>
</evidence>
<feature type="region of interest" description="Disordered" evidence="1">
    <location>
        <begin position="49"/>
        <end position="69"/>
    </location>
</feature>
<gene>
    <name evidence="3" type="ORF">LQG66_20000</name>
</gene>
<keyword evidence="4" id="KW-1185">Reference proteome</keyword>
<protein>
    <submittedName>
        <fullName evidence="3">Uncharacterized protein</fullName>
    </submittedName>
</protein>
<dbReference type="Proteomes" id="UP001431010">
    <property type="component" value="Chromosome"/>
</dbReference>
<dbReference type="EMBL" id="CP088156">
    <property type="protein sequence ID" value="UFZ01608.1"/>
    <property type="molecule type" value="Genomic_DNA"/>
</dbReference>
<accession>A0ABY3R4C5</accession>
<keyword evidence="2" id="KW-0812">Transmembrane</keyword>
<reference evidence="3" key="1">
    <citation type="journal article" date="2024" name="Antonie Van Leeuwenhoek">
        <title>Bradyrhizobium ontarionense sp. nov., a novel bacterial symbiont isolated from Aeschynomene indica (Indian jointvetch), harbours photosynthesis, nitrogen fixation and nitrous oxide (N2O) reductase genes.</title>
        <authorList>
            <person name="Bromfield E.S.P."/>
            <person name="Cloutier S."/>
        </authorList>
    </citation>
    <scope>NUCLEOTIDE SEQUENCE</scope>
    <source>
        <strain evidence="3">A19</strain>
    </source>
</reference>
<evidence type="ECO:0000256" key="2">
    <source>
        <dbReference type="SAM" id="Phobius"/>
    </source>
</evidence>
<feature type="transmembrane region" description="Helical" evidence="2">
    <location>
        <begin position="21"/>
        <end position="40"/>
    </location>
</feature>
<evidence type="ECO:0000313" key="4">
    <source>
        <dbReference type="Proteomes" id="UP001431010"/>
    </source>
</evidence>
<organism evidence="3 4">
    <name type="scientific">Bradyrhizobium ontarionense</name>
    <dbReference type="NCBI Taxonomy" id="2898149"/>
    <lineage>
        <taxon>Bacteria</taxon>
        <taxon>Pseudomonadati</taxon>
        <taxon>Pseudomonadota</taxon>
        <taxon>Alphaproteobacteria</taxon>
        <taxon>Hyphomicrobiales</taxon>
        <taxon>Nitrobacteraceae</taxon>
        <taxon>Bradyrhizobium</taxon>
    </lineage>
</organism>
<name>A0ABY3R4C5_9BRAD</name>
<sequence length="69" mass="7090">MQAAGTTGAAGITRPSLRGGLHAYFVLSPGTGLIAPVIAATRQRWRRLDLGTGRSGPHDFASAPCRSSA</sequence>
<evidence type="ECO:0000256" key="1">
    <source>
        <dbReference type="SAM" id="MobiDB-lite"/>
    </source>
</evidence>
<proteinExistence type="predicted"/>
<keyword evidence="2" id="KW-1133">Transmembrane helix</keyword>